<proteinExistence type="predicted"/>
<accession>A0AAW9PV48</accession>
<comment type="caution">
    <text evidence="1">The sequence shown here is derived from an EMBL/GenBank/DDBJ whole genome shotgun (WGS) entry which is preliminary data.</text>
</comment>
<gene>
    <name evidence="1" type="ORF">V2H45_19390</name>
</gene>
<protein>
    <submittedName>
        <fullName evidence="1">Uncharacterized protein</fullName>
    </submittedName>
</protein>
<dbReference type="Proteomes" id="UP001333818">
    <property type="component" value="Unassembled WGS sequence"/>
</dbReference>
<dbReference type="AlphaFoldDB" id="A0AAW9PV48"/>
<dbReference type="EMBL" id="JAZBJZ010000100">
    <property type="protein sequence ID" value="MEE3718912.1"/>
    <property type="molecule type" value="Genomic_DNA"/>
</dbReference>
<keyword evidence="2" id="KW-1185">Reference proteome</keyword>
<evidence type="ECO:0000313" key="1">
    <source>
        <dbReference type="EMBL" id="MEE3718912.1"/>
    </source>
</evidence>
<sequence>MDATIDLCQYTSDICNAYPSLTECRVDLWLANLAGLAYCHQPPIGHAPTNQSESNPQLNTAPISYAYPARLAAIAKRAERQMSKQMSLTELEPDRETAWSNRFMPKEF</sequence>
<organism evidence="1 2">
    <name type="scientific">Tumidithrix elongata BACA0141</name>
    <dbReference type="NCBI Taxonomy" id="2716417"/>
    <lineage>
        <taxon>Bacteria</taxon>
        <taxon>Bacillati</taxon>
        <taxon>Cyanobacteriota</taxon>
        <taxon>Cyanophyceae</taxon>
        <taxon>Pseudanabaenales</taxon>
        <taxon>Pseudanabaenaceae</taxon>
        <taxon>Tumidithrix</taxon>
        <taxon>Tumidithrix elongata</taxon>
    </lineage>
</organism>
<evidence type="ECO:0000313" key="2">
    <source>
        <dbReference type="Proteomes" id="UP001333818"/>
    </source>
</evidence>
<reference evidence="1" key="1">
    <citation type="submission" date="2024-01" db="EMBL/GenBank/DDBJ databases">
        <title>Bank of Algae and Cyanobacteria of the Azores (BACA) strain genomes.</title>
        <authorList>
            <person name="Luz R."/>
            <person name="Cordeiro R."/>
            <person name="Fonseca A."/>
            <person name="Goncalves V."/>
        </authorList>
    </citation>
    <scope>NUCLEOTIDE SEQUENCE</scope>
    <source>
        <strain evidence="1">BACA0141</strain>
    </source>
</reference>
<dbReference type="RefSeq" id="WP_330485348.1">
    <property type="nucleotide sequence ID" value="NZ_JAZBJZ010000100.1"/>
</dbReference>
<name>A0AAW9PV48_9CYAN</name>